<dbReference type="EMBL" id="CAJFDH010000005">
    <property type="protein sequence ID" value="CAD5225033.1"/>
    <property type="molecule type" value="Genomic_DNA"/>
</dbReference>
<dbReference type="PANTHER" id="PTHR10894">
    <property type="entry name" value="NUCLEOLAR PROTEIN 5 NUCLEOLAR PROTEIN NOP5 NOP58"/>
    <property type="match status" value="1"/>
</dbReference>
<dbReference type="SUPFAM" id="SSF89124">
    <property type="entry name" value="Nop domain"/>
    <property type="match status" value="1"/>
</dbReference>
<dbReference type="InterPro" id="IPR012974">
    <property type="entry name" value="NOP58/56_N"/>
</dbReference>
<dbReference type="InterPro" id="IPR002687">
    <property type="entry name" value="Nop_dom"/>
</dbReference>
<dbReference type="GO" id="GO:0042254">
    <property type="term" value="P:ribosome biogenesis"/>
    <property type="evidence" value="ECO:0007669"/>
    <property type="project" value="UniProtKB-KW"/>
</dbReference>
<dbReference type="Gene3D" id="1.10.246.90">
    <property type="entry name" value="Nop domain"/>
    <property type="match status" value="1"/>
</dbReference>
<protein>
    <recommendedName>
        <fullName evidence="5">Nucleolar protein 56</fullName>
    </recommendedName>
</protein>
<evidence type="ECO:0000256" key="6">
    <source>
        <dbReference type="SAM" id="MobiDB-lite"/>
    </source>
</evidence>
<reference evidence="8" key="1">
    <citation type="submission" date="2020-09" db="EMBL/GenBank/DDBJ databases">
        <authorList>
            <person name="Kikuchi T."/>
        </authorList>
    </citation>
    <scope>NUCLEOTIDE SEQUENCE</scope>
    <source>
        <strain evidence="8">SH1</strain>
    </source>
</reference>
<evidence type="ECO:0000256" key="3">
    <source>
        <dbReference type="ARBA" id="ARBA00022517"/>
    </source>
</evidence>
<dbReference type="FunFam" id="1.10.246.90:FF:000001">
    <property type="entry name" value="Nucleolar protein 56"/>
    <property type="match status" value="1"/>
</dbReference>
<dbReference type="OrthoDB" id="6780543at2759"/>
<dbReference type="InterPro" id="IPR036070">
    <property type="entry name" value="Nop_dom_sf"/>
</dbReference>
<dbReference type="EMBL" id="CAJFCW020000005">
    <property type="protein sequence ID" value="CAG9120406.1"/>
    <property type="molecule type" value="Genomic_DNA"/>
</dbReference>
<dbReference type="PROSITE" id="PS51358">
    <property type="entry name" value="NOP"/>
    <property type="match status" value="1"/>
</dbReference>
<dbReference type="InterPro" id="IPR042239">
    <property type="entry name" value="Nop_C"/>
</dbReference>
<accession>A0A811L9L6</accession>
<gene>
    <name evidence="8" type="ORF">BOKJ2_LOCUS11376</name>
</gene>
<dbReference type="InterPro" id="IPR045056">
    <property type="entry name" value="Nop56/Nop58"/>
</dbReference>
<feature type="compositionally biased region" description="Polar residues" evidence="6">
    <location>
        <begin position="456"/>
        <end position="468"/>
    </location>
</feature>
<comment type="similarity">
    <text evidence="2">Belongs to the NOP5/NOP56 family.</text>
</comment>
<comment type="subcellular location">
    <subcellularLocation>
        <location evidence="1">Nucleus</location>
        <location evidence="1">Nucleolus</location>
    </subcellularLocation>
</comment>
<evidence type="ECO:0000256" key="2">
    <source>
        <dbReference type="ARBA" id="ARBA00009211"/>
    </source>
</evidence>
<dbReference type="Proteomes" id="UP000783686">
    <property type="component" value="Unassembled WGS sequence"/>
</dbReference>
<dbReference type="Proteomes" id="UP000614601">
    <property type="component" value="Unassembled WGS sequence"/>
</dbReference>
<dbReference type="PANTHER" id="PTHR10894:SF0">
    <property type="entry name" value="NUCLEOLAR PROTEIN 56"/>
    <property type="match status" value="1"/>
</dbReference>
<evidence type="ECO:0000256" key="5">
    <source>
        <dbReference type="ARBA" id="ARBA00040742"/>
    </source>
</evidence>
<keyword evidence="9" id="KW-1185">Reference proteome</keyword>
<organism evidence="8 9">
    <name type="scientific">Bursaphelenchus okinawaensis</name>
    <dbReference type="NCBI Taxonomy" id="465554"/>
    <lineage>
        <taxon>Eukaryota</taxon>
        <taxon>Metazoa</taxon>
        <taxon>Ecdysozoa</taxon>
        <taxon>Nematoda</taxon>
        <taxon>Chromadorea</taxon>
        <taxon>Rhabditida</taxon>
        <taxon>Tylenchina</taxon>
        <taxon>Tylenchomorpha</taxon>
        <taxon>Aphelenchoidea</taxon>
        <taxon>Aphelenchoididae</taxon>
        <taxon>Bursaphelenchus</taxon>
    </lineage>
</organism>
<feature type="region of interest" description="Disordered" evidence="6">
    <location>
        <begin position="446"/>
        <end position="498"/>
    </location>
</feature>
<sequence length="498" mass="55844">MAEAPNFVLFEHAVGYTLFKVKEFEDIGNVTSEVETALADPQRFGSIVEVQAFEPFKNTEAALENCNCISEGLAHTDLINFLEANLPKKKKKALLGLADPKVASAISEQIPGLRLQHTGIVPEVLRGIRMHFKHLSKNFPHKALDKAQLSLGHSYSRSKVKFDVHRVDNMVIQSIALLDQMDKDINLFGMRIREWYSYHYPELFKLVPEQYKYIKCATTIMDRTTLDEEKIEKLKEILEDDDRVAAIVEAARTSMGMEIAPLDLTNIELFGKRVASLSEYRTRLHEYIKDRMGACAPSLSALIGEQVGARLISHAGSLTNLAKYPASTVQILGAEKALFRALKTRTNTPKHGLLFHSSFIGKASLKNKGRISRFLANKCTIASRIDCFSDVPVATFGEFLKQQVEDRLAYFETGQVPAKNLEVMKQATEEAEPAIAKVLKKRKKAAKKAKKAAEEANQTNGHDTTGQTEIEEVMEVDEDEPKPKKKKKSKKVQEVEVQ</sequence>
<feature type="domain" description="Nop" evidence="7">
    <location>
        <begin position="295"/>
        <end position="413"/>
    </location>
</feature>
<evidence type="ECO:0000313" key="9">
    <source>
        <dbReference type="Proteomes" id="UP000614601"/>
    </source>
</evidence>
<dbReference type="GO" id="GO:0030515">
    <property type="term" value="F:snoRNA binding"/>
    <property type="evidence" value="ECO:0007669"/>
    <property type="project" value="InterPro"/>
</dbReference>
<proteinExistence type="inferred from homology"/>
<keyword evidence="4" id="KW-0539">Nucleus</keyword>
<dbReference type="AlphaFoldDB" id="A0A811L9L6"/>
<dbReference type="GO" id="GO:0031428">
    <property type="term" value="C:box C/D methylation guide snoRNP complex"/>
    <property type="evidence" value="ECO:0007669"/>
    <property type="project" value="InterPro"/>
</dbReference>
<dbReference type="Pfam" id="PF01798">
    <property type="entry name" value="Nop"/>
    <property type="match status" value="1"/>
</dbReference>
<keyword evidence="3" id="KW-0690">Ribosome biogenesis</keyword>
<evidence type="ECO:0000256" key="4">
    <source>
        <dbReference type="ARBA" id="ARBA00023242"/>
    </source>
</evidence>
<evidence type="ECO:0000259" key="7">
    <source>
        <dbReference type="PROSITE" id="PS51358"/>
    </source>
</evidence>
<evidence type="ECO:0000313" key="8">
    <source>
        <dbReference type="EMBL" id="CAD5225033.1"/>
    </source>
</evidence>
<dbReference type="SMART" id="SM00931">
    <property type="entry name" value="NOSIC"/>
    <property type="match status" value="1"/>
</dbReference>
<dbReference type="Gene3D" id="1.10.287.4070">
    <property type="match status" value="1"/>
</dbReference>
<dbReference type="InterPro" id="IPR012976">
    <property type="entry name" value="NOSIC"/>
</dbReference>
<dbReference type="Pfam" id="PF08156">
    <property type="entry name" value="NOP5NT"/>
    <property type="match status" value="1"/>
</dbReference>
<dbReference type="FunFam" id="1.10.287.4070:FF:000004">
    <property type="entry name" value="Nucleolar protein 56"/>
    <property type="match status" value="1"/>
</dbReference>
<feature type="compositionally biased region" description="Acidic residues" evidence="6">
    <location>
        <begin position="469"/>
        <end position="480"/>
    </location>
</feature>
<evidence type="ECO:0000256" key="1">
    <source>
        <dbReference type="ARBA" id="ARBA00004604"/>
    </source>
</evidence>
<comment type="caution">
    <text evidence="8">The sequence shown here is derived from an EMBL/GenBank/DDBJ whole genome shotgun (WGS) entry which is preliminary data.</text>
</comment>
<name>A0A811L9L6_9BILA</name>
<dbReference type="GO" id="GO:0032040">
    <property type="term" value="C:small-subunit processome"/>
    <property type="evidence" value="ECO:0007669"/>
    <property type="project" value="InterPro"/>
</dbReference>